<accession>A0A9X3Z5E7</accession>
<reference evidence="2" key="1">
    <citation type="submission" date="2022-12" db="EMBL/GenBank/DDBJ databases">
        <title>Draft genome sequence of the thermophilic strain Brevibacillus thermoruber HT42, isolated from Los Humeros, Puebla, Mexico, with biotechnological potential.</title>
        <authorList>
            <person name="Lara Sanchez J."/>
            <person name="Solis Palacios R."/>
            <person name="Bustos Baena A.S."/>
            <person name="Ruz Baez A.E."/>
            <person name="Espinosa Luna G."/>
            <person name="Oliart Ros R.M."/>
        </authorList>
    </citation>
    <scope>NUCLEOTIDE SEQUENCE</scope>
    <source>
        <strain evidence="2">HT42</strain>
    </source>
</reference>
<sequence>MAKEEKTSPVMGSFLDLISPSAIKFEEKRVVVGDQFQQIMVIVDYPEQVEAAWLSRVAQLPGVVCSVHIEPTSSTELLDHLKVTMGDLQAKLLQGGNPYSQMMTEKKFNHAKELVKKITDEQQNVFYMTVVLAVTAPDEKTLRTRVKNVEQTLAGMQFRVRTAMYRQEPGYKAVGPWVLLDQTIRDMGARNMPAESVAGSFPFTASNLNDGRGILLGSDRSNGVILLDIWKREGSRTNSNMLITGRPGVGKSTTVKKILYNEYGQGKKVIMIDPEREYKDICEYVKGNWINCGGGAGGRINPLQVRQVPLDDEEEEAIEKGLQEYRPLANHFQTLRTFFSLYLRDISGEDMARLEMALEEVYHKHDITWTTIPEDVPNDSWPHVGHLHEWVELASKKAAEWERLALRLRSAAKGADSALWAGHSTIKDDAEFTVLDIKNLIDGSQNVISAQYFNILTWSWNEISMNRLIQILLGMEEGYLVADPKAPDALRTVRNISKRIRKYGGGLFFITHNFEDLLHDEVRLYGQSLIDNPTYKIIMPQGEKDIQLLTPLLHLTEQEVELLEKGGRGDALLIAGNRRLYAKIEPTAEELEIFGSAGGR</sequence>
<dbReference type="CDD" id="cd01127">
    <property type="entry name" value="TrwB_TraG_TraD_VirD4"/>
    <property type="match status" value="2"/>
</dbReference>
<keyword evidence="2" id="KW-0547">Nucleotide-binding</keyword>
<dbReference type="RefSeq" id="WP_271141034.1">
    <property type="nucleotide sequence ID" value="NZ_JAPYYP010000055.1"/>
</dbReference>
<evidence type="ECO:0000313" key="2">
    <source>
        <dbReference type="EMBL" id="MDA5110971.1"/>
    </source>
</evidence>
<dbReference type="Gene3D" id="1.10.8.730">
    <property type="match status" value="1"/>
</dbReference>
<gene>
    <name evidence="2" type="ORF">O3V59_21795</name>
</gene>
<dbReference type="Gene3D" id="3.40.50.300">
    <property type="entry name" value="P-loop containing nucleotide triphosphate hydrolases"/>
    <property type="match status" value="1"/>
</dbReference>
<evidence type="ECO:0000313" key="3">
    <source>
        <dbReference type="Proteomes" id="UP001151071"/>
    </source>
</evidence>
<dbReference type="Pfam" id="PF19044">
    <property type="entry name" value="P-loop_TraG"/>
    <property type="match status" value="1"/>
</dbReference>
<evidence type="ECO:0000259" key="1">
    <source>
        <dbReference type="SMART" id="SM00382"/>
    </source>
</evidence>
<dbReference type="AlphaFoldDB" id="A0A9X3Z5E7"/>
<keyword evidence="2" id="KW-0067">ATP-binding</keyword>
<dbReference type="InterPro" id="IPR043964">
    <property type="entry name" value="P-loop_TraG"/>
</dbReference>
<keyword evidence="3" id="KW-1185">Reference proteome</keyword>
<proteinExistence type="predicted"/>
<dbReference type="PANTHER" id="PTHR30121">
    <property type="entry name" value="UNCHARACTERIZED PROTEIN YJGR-RELATED"/>
    <property type="match status" value="1"/>
</dbReference>
<dbReference type="Proteomes" id="UP001151071">
    <property type="component" value="Unassembled WGS sequence"/>
</dbReference>
<dbReference type="InterPro" id="IPR027417">
    <property type="entry name" value="P-loop_NTPase"/>
</dbReference>
<dbReference type="SMART" id="SM00382">
    <property type="entry name" value="AAA"/>
    <property type="match status" value="1"/>
</dbReference>
<dbReference type="EMBL" id="JAPYYP010000055">
    <property type="protein sequence ID" value="MDA5110971.1"/>
    <property type="molecule type" value="Genomic_DNA"/>
</dbReference>
<protein>
    <submittedName>
        <fullName evidence="2">ATP-binding protein</fullName>
    </submittedName>
</protein>
<dbReference type="SUPFAM" id="SSF52540">
    <property type="entry name" value="P-loop containing nucleoside triphosphate hydrolases"/>
    <property type="match status" value="1"/>
</dbReference>
<dbReference type="GO" id="GO:0005524">
    <property type="term" value="F:ATP binding"/>
    <property type="evidence" value="ECO:0007669"/>
    <property type="project" value="UniProtKB-KW"/>
</dbReference>
<feature type="domain" description="AAA+ ATPase" evidence="1">
    <location>
        <begin position="237"/>
        <end position="536"/>
    </location>
</feature>
<dbReference type="InterPro" id="IPR051162">
    <property type="entry name" value="T4SS_component"/>
</dbReference>
<name>A0A9X3Z5E7_9BACL</name>
<organism evidence="2 3">
    <name type="scientific">Brevibacillus thermoruber</name>
    <dbReference type="NCBI Taxonomy" id="33942"/>
    <lineage>
        <taxon>Bacteria</taxon>
        <taxon>Bacillati</taxon>
        <taxon>Bacillota</taxon>
        <taxon>Bacilli</taxon>
        <taxon>Bacillales</taxon>
        <taxon>Paenibacillaceae</taxon>
        <taxon>Brevibacillus</taxon>
    </lineage>
</organism>
<dbReference type="PANTHER" id="PTHR30121:SF6">
    <property type="entry name" value="SLR6007 PROTEIN"/>
    <property type="match status" value="1"/>
</dbReference>
<comment type="caution">
    <text evidence="2">The sequence shown here is derived from an EMBL/GenBank/DDBJ whole genome shotgun (WGS) entry which is preliminary data.</text>
</comment>
<dbReference type="InterPro" id="IPR003593">
    <property type="entry name" value="AAA+_ATPase"/>
</dbReference>